<dbReference type="CDD" id="cd16202">
    <property type="entry name" value="EFh_PI-PLCdelta"/>
    <property type="match status" value="1"/>
</dbReference>
<dbReference type="InterPro" id="IPR017946">
    <property type="entry name" value="PLC-like_Pdiesterase_TIM-brl"/>
</dbReference>
<dbReference type="SMART" id="SM00233">
    <property type="entry name" value="PH"/>
    <property type="match status" value="1"/>
</dbReference>
<organism evidence="9 10">
    <name type="scientific">Frankliniella fusca</name>
    <dbReference type="NCBI Taxonomy" id="407009"/>
    <lineage>
        <taxon>Eukaryota</taxon>
        <taxon>Metazoa</taxon>
        <taxon>Ecdysozoa</taxon>
        <taxon>Arthropoda</taxon>
        <taxon>Hexapoda</taxon>
        <taxon>Insecta</taxon>
        <taxon>Pterygota</taxon>
        <taxon>Neoptera</taxon>
        <taxon>Paraneoptera</taxon>
        <taxon>Thysanoptera</taxon>
        <taxon>Terebrantia</taxon>
        <taxon>Thripoidea</taxon>
        <taxon>Thripidae</taxon>
        <taxon>Frankliniella</taxon>
    </lineage>
</organism>
<dbReference type="InterPro" id="IPR001849">
    <property type="entry name" value="PH_domain"/>
</dbReference>
<dbReference type="Gene3D" id="3.20.20.190">
    <property type="entry name" value="Phosphatidylinositol (PI) phosphodiesterase"/>
    <property type="match status" value="1"/>
</dbReference>
<dbReference type="PROSITE" id="PS50004">
    <property type="entry name" value="C2"/>
    <property type="match status" value="1"/>
</dbReference>
<dbReference type="EC" id="3.1.4.11" evidence="4"/>
<dbReference type="FunFam" id="1.10.238.10:FF:000005">
    <property type="entry name" value="Phosphoinositide phospholipase C"/>
    <property type="match status" value="1"/>
</dbReference>
<dbReference type="PANTHER" id="PTHR10336">
    <property type="entry name" value="PHOSPHOINOSITIDE-SPECIFIC PHOSPHOLIPASE C FAMILY PROTEIN"/>
    <property type="match status" value="1"/>
</dbReference>
<evidence type="ECO:0000259" key="8">
    <source>
        <dbReference type="PROSITE" id="PS50008"/>
    </source>
</evidence>
<reference evidence="9" key="2">
    <citation type="journal article" date="2023" name="BMC Genomics">
        <title>Pest status, molecular evolution, and epigenetic factors derived from the genome assembly of Frankliniella fusca, a thysanopteran phytovirus vector.</title>
        <authorList>
            <person name="Catto M.A."/>
            <person name="Labadie P.E."/>
            <person name="Jacobson A.L."/>
            <person name="Kennedy G.G."/>
            <person name="Srinivasan R."/>
            <person name="Hunt B.G."/>
        </authorList>
    </citation>
    <scope>NUCLEOTIDE SEQUENCE</scope>
    <source>
        <strain evidence="9">PL_HMW_Pooled</strain>
    </source>
</reference>
<dbReference type="GO" id="GO:0016042">
    <property type="term" value="P:lipid catabolic process"/>
    <property type="evidence" value="ECO:0007669"/>
    <property type="project" value="UniProtKB-KW"/>
</dbReference>
<dbReference type="PROSITE" id="PS50007">
    <property type="entry name" value="PIPLC_X_DOMAIN"/>
    <property type="match status" value="1"/>
</dbReference>
<dbReference type="SMART" id="SM00148">
    <property type="entry name" value="PLCXc"/>
    <property type="match status" value="1"/>
</dbReference>
<dbReference type="PRINTS" id="PR00390">
    <property type="entry name" value="PHPHLIPASEC"/>
</dbReference>
<dbReference type="Pfam" id="PF00168">
    <property type="entry name" value="C2"/>
    <property type="match status" value="1"/>
</dbReference>
<name>A0AAE1H321_9NEOP</name>
<evidence type="ECO:0000256" key="3">
    <source>
        <dbReference type="ARBA" id="ARBA00023224"/>
    </source>
</evidence>
<dbReference type="InterPro" id="IPR011992">
    <property type="entry name" value="EF-hand-dom_pair"/>
</dbReference>
<dbReference type="Gene3D" id="2.30.29.30">
    <property type="entry name" value="Pleckstrin-homology domain (PH domain)/Phosphotyrosine-binding domain (PTB)"/>
    <property type="match status" value="1"/>
</dbReference>
<dbReference type="InterPro" id="IPR001192">
    <property type="entry name" value="PI-PLC_fam"/>
</dbReference>
<comment type="subcellular location">
    <subcellularLocation>
        <location evidence="1">Cytoplasm</location>
    </subcellularLocation>
</comment>
<dbReference type="InterPro" id="IPR035892">
    <property type="entry name" value="C2_domain_sf"/>
</dbReference>
<dbReference type="GO" id="GO:0035556">
    <property type="term" value="P:intracellular signal transduction"/>
    <property type="evidence" value="ECO:0007669"/>
    <property type="project" value="InterPro"/>
</dbReference>
<dbReference type="EMBL" id="JAHWGI010000299">
    <property type="protein sequence ID" value="KAK3912705.1"/>
    <property type="molecule type" value="Genomic_DNA"/>
</dbReference>
<dbReference type="AlphaFoldDB" id="A0AAE1H321"/>
<protein>
    <recommendedName>
        <fullName evidence="4">Phosphoinositide phospholipase C</fullName>
        <ecNumber evidence="4">3.1.4.11</ecNumber>
    </recommendedName>
</protein>
<comment type="catalytic activity">
    <reaction evidence="4">
        <text>a 1,2-diacyl-sn-glycero-3-phospho-(1D-myo-inositol-4,5-bisphosphate) + H2O = 1D-myo-inositol 1,4,5-trisphosphate + a 1,2-diacyl-sn-glycerol + H(+)</text>
        <dbReference type="Rhea" id="RHEA:33179"/>
        <dbReference type="ChEBI" id="CHEBI:15377"/>
        <dbReference type="ChEBI" id="CHEBI:15378"/>
        <dbReference type="ChEBI" id="CHEBI:17815"/>
        <dbReference type="ChEBI" id="CHEBI:58456"/>
        <dbReference type="ChEBI" id="CHEBI:203600"/>
        <dbReference type="EC" id="3.1.4.11"/>
    </reaction>
</comment>
<reference evidence="9" key="1">
    <citation type="submission" date="2021-07" db="EMBL/GenBank/DDBJ databases">
        <authorList>
            <person name="Catto M.A."/>
            <person name="Jacobson A."/>
            <person name="Kennedy G."/>
            <person name="Labadie P."/>
            <person name="Hunt B.G."/>
            <person name="Srinivasan R."/>
        </authorList>
    </citation>
    <scope>NUCLEOTIDE SEQUENCE</scope>
    <source>
        <strain evidence="9">PL_HMW_Pooled</strain>
        <tissue evidence="9">Head</tissue>
    </source>
</reference>
<dbReference type="PROSITE" id="PS50008">
    <property type="entry name" value="PIPLC_Y_DOMAIN"/>
    <property type="match status" value="1"/>
</dbReference>
<dbReference type="SUPFAM" id="SSF47473">
    <property type="entry name" value="EF-hand"/>
    <property type="match status" value="1"/>
</dbReference>
<dbReference type="InterPro" id="IPR001711">
    <property type="entry name" value="PLipase_C_Pinositol-sp_Y"/>
</dbReference>
<dbReference type="InterPro" id="IPR015359">
    <property type="entry name" value="PLC_EF-hand-like"/>
</dbReference>
<dbReference type="Pfam" id="PF09279">
    <property type="entry name" value="EF-hand_like"/>
    <property type="match status" value="1"/>
</dbReference>
<keyword evidence="4" id="KW-0442">Lipid degradation</keyword>
<dbReference type="GO" id="GO:0005737">
    <property type="term" value="C:cytoplasm"/>
    <property type="evidence" value="ECO:0007669"/>
    <property type="project" value="UniProtKB-SubCell"/>
</dbReference>
<evidence type="ECO:0000259" key="6">
    <source>
        <dbReference type="PROSITE" id="PS50003"/>
    </source>
</evidence>
<dbReference type="CDD" id="cd00275">
    <property type="entry name" value="C2_PLC_like"/>
    <property type="match status" value="1"/>
</dbReference>
<accession>A0AAE1H321</accession>
<dbReference type="Gene3D" id="2.60.40.150">
    <property type="entry name" value="C2 domain"/>
    <property type="match status" value="1"/>
</dbReference>
<dbReference type="Gene3D" id="1.10.238.10">
    <property type="entry name" value="EF-hand"/>
    <property type="match status" value="2"/>
</dbReference>
<dbReference type="SUPFAM" id="SSF50729">
    <property type="entry name" value="PH domain-like"/>
    <property type="match status" value="1"/>
</dbReference>
<dbReference type="SUPFAM" id="SSF51695">
    <property type="entry name" value="PLC-like phosphodiesterases"/>
    <property type="match status" value="1"/>
</dbReference>
<dbReference type="InterPro" id="IPR000909">
    <property type="entry name" value="PLipase_C_PInositol-sp_X_dom"/>
</dbReference>
<gene>
    <name evidence="9" type="ORF">KUF71_022293</name>
</gene>
<keyword evidence="4" id="KW-0443">Lipid metabolism</keyword>
<evidence type="ECO:0000256" key="4">
    <source>
        <dbReference type="RuleBase" id="RU361133"/>
    </source>
</evidence>
<keyword evidence="3" id="KW-0807">Transducer</keyword>
<dbReference type="InterPro" id="IPR011993">
    <property type="entry name" value="PH-like_dom_sf"/>
</dbReference>
<dbReference type="GO" id="GO:0005886">
    <property type="term" value="C:plasma membrane"/>
    <property type="evidence" value="ECO:0007669"/>
    <property type="project" value="TreeGrafter"/>
</dbReference>
<proteinExistence type="predicted"/>
<dbReference type="Proteomes" id="UP001219518">
    <property type="component" value="Unassembled WGS sequence"/>
</dbReference>
<dbReference type="SMART" id="SM00149">
    <property type="entry name" value="PLCYc"/>
    <property type="match status" value="1"/>
</dbReference>
<feature type="domain" description="C2" evidence="7">
    <location>
        <begin position="695"/>
        <end position="823"/>
    </location>
</feature>
<comment type="caution">
    <text evidence="9">The sequence shown here is derived from an EMBL/GenBank/DDBJ whole genome shotgun (WGS) entry which is preliminary data.</text>
</comment>
<feature type="domain" description="PH" evidence="6">
    <location>
        <begin position="49"/>
        <end position="190"/>
    </location>
</feature>
<evidence type="ECO:0000256" key="5">
    <source>
        <dbReference type="SAM" id="MobiDB-lite"/>
    </source>
</evidence>
<keyword evidence="10" id="KW-1185">Reference proteome</keyword>
<feature type="region of interest" description="Disordered" evidence="5">
    <location>
        <begin position="510"/>
        <end position="542"/>
    </location>
</feature>
<sequence>MAGTAPNSSQLLAMEKENVIKKAEGAPLAKDGSVDVAVDHAQATEDDVKVIQSGTQMWKVRSFSRWYQRKFFLDSASNMLKYEPTYKIQCIDQPKYINVSEILDVRLGWKTDTFNKFGKKAALRDQRLKSKIMKQRGLVWGKAEDPTKPLVDEACCFSIVYGDDRSSLDIVASSPQMAAVWVRAIRQAMTMMQDLNQDSRFDLWLRNQFVAADRDNSGSLKFNECLPLLQRLNIKLSKEEVRRIFDEADTNKHENPNEEPSLDAKEFAQFYLLLLKRPELEDIYHKYACSGQEMTTQELQHFLEKEQKMVDVTLDDCRSLIEKYELSEVKLSERMTLHGFQHMLGSEQFQLRNVAHNTVYQDMTQPLSSYYIATSHNTYLMGRQVMAESSIEGYVDALRRGCRCLELDCWDGQDGEPVVTHGFALTTKLIFREVLKDAILPYAFAVSEYPLILSLENHCSEAQQKRMAFHFCDVFGELLYTDDVPEDLEALPSPEQLKRRIIIKNRKTAAQAVEGESGDEEGMDSPRPLNGSVTASDSSSTFVSYVPTPGPDPGLSHLTSASSENLERATNYNLSDLVNVCQATHFHGFEEPGKCYEMVSLSEHKANKLMESSGEQFVQYNARRLTKVYPAGTRADSSNFDPWPYWNTGCHIVALNYQGTGTPVFINEAKFADNGGCGYILKPDFLRLPACAKLSYSPVANSANQLHDLRDRRRLLEIRVLSGQNLPKPEGEGLSDILDPYVEVHIIGHPMDTTQRQTHVIKDNGFNPRWFCTLEFIVNLPELAFVYFIVRNDAPKRLDPVVGAYALPISSLAPGFRHVPLVDMRRKSLEPATLFVHTKMTEVPN</sequence>
<dbReference type="Pfam" id="PF00387">
    <property type="entry name" value="PI-PLC-Y"/>
    <property type="match status" value="1"/>
</dbReference>
<dbReference type="InterPro" id="IPR000008">
    <property type="entry name" value="C2_dom"/>
</dbReference>
<dbReference type="Pfam" id="PF00388">
    <property type="entry name" value="PI-PLC-X"/>
    <property type="match status" value="1"/>
</dbReference>
<keyword evidence="2" id="KW-0963">Cytoplasm</keyword>
<feature type="compositionally biased region" description="Polar residues" evidence="5">
    <location>
        <begin position="531"/>
        <end position="542"/>
    </location>
</feature>
<dbReference type="PANTHER" id="PTHR10336:SF209">
    <property type="entry name" value="PHOSPHOINOSITIDE PHOSPHOLIPASE C"/>
    <property type="match status" value="1"/>
</dbReference>
<dbReference type="PROSITE" id="PS50003">
    <property type="entry name" value="PH_DOMAIN"/>
    <property type="match status" value="1"/>
</dbReference>
<dbReference type="SMART" id="SM00239">
    <property type="entry name" value="C2"/>
    <property type="match status" value="1"/>
</dbReference>
<evidence type="ECO:0000256" key="2">
    <source>
        <dbReference type="ARBA" id="ARBA00022490"/>
    </source>
</evidence>
<evidence type="ECO:0000313" key="9">
    <source>
        <dbReference type="EMBL" id="KAK3912705.1"/>
    </source>
</evidence>
<dbReference type="SUPFAM" id="SSF49562">
    <property type="entry name" value="C2 domain (Calcium/lipid-binding domain, CaLB)"/>
    <property type="match status" value="1"/>
</dbReference>
<dbReference type="GO" id="GO:0004435">
    <property type="term" value="F:phosphatidylinositol-4,5-bisphosphate phospholipase C activity"/>
    <property type="evidence" value="ECO:0007669"/>
    <property type="project" value="UniProtKB-EC"/>
</dbReference>
<evidence type="ECO:0000313" key="10">
    <source>
        <dbReference type="Proteomes" id="UP001219518"/>
    </source>
</evidence>
<keyword evidence="4" id="KW-0378">Hydrolase</keyword>
<evidence type="ECO:0000259" key="7">
    <source>
        <dbReference type="PROSITE" id="PS50004"/>
    </source>
</evidence>
<evidence type="ECO:0000256" key="1">
    <source>
        <dbReference type="ARBA" id="ARBA00004496"/>
    </source>
</evidence>
<feature type="domain" description="PI-PLC Y-box" evidence="8">
    <location>
        <begin position="574"/>
        <end position="687"/>
    </location>
</feature>